<dbReference type="EMBL" id="JANGAB010000249">
    <property type="protein sequence ID" value="MCQ4950773.1"/>
    <property type="molecule type" value="Genomic_DNA"/>
</dbReference>
<dbReference type="GO" id="GO:0005975">
    <property type="term" value="P:carbohydrate metabolic process"/>
    <property type="evidence" value="ECO:0007669"/>
    <property type="project" value="InterPro"/>
</dbReference>
<comment type="caution">
    <text evidence="2">The sequence shown here is derived from an EMBL/GenBank/DDBJ whole genome shotgun (WGS) entry which is preliminary data.</text>
</comment>
<dbReference type="Proteomes" id="UP001205063">
    <property type="component" value="Unassembled WGS sequence"/>
</dbReference>
<name>A0AAW5KJV1_9FIRM</name>
<protein>
    <submittedName>
        <fullName evidence="2">Alpha amylase C-terminal domain-containing protein</fullName>
    </submittedName>
</protein>
<sequence>RKTPWQGIPSRYSLRTTGVKLKAHRTCCTFPLQGVLREILSSDDRRYGGSDVRNREEIHTMFIPCGDFAASAEITLPPLGAAYFEFIPDEENKDI</sequence>
<evidence type="ECO:0000259" key="1">
    <source>
        <dbReference type="Pfam" id="PF02806"/>
    </source>
</evidence>
<dbReference type="GO" id="GO:0043169">
    <property type="term" value="F:cation binding"/>
    <property type="evidence" value="ECO:0007669"/>
    <property type="project" value="InterPro"/>
</dbReference>
<dbReference type="InterPro" id="IPR013780">
    <property type="entry name" value="Glyco_hydro_b"/>
</dbReference>
<dbReference type="GO" id="GO:0003824">
    <property type="term" value="F:catalytic activity"/>
    <property type="evidence" value="ECO:0007669"/>
    <property type="project" value="InterPro"/>
</dbReference>
<dbReference type="AlphaFoldDB" id="A0AAW5KJV1"/>
<gene>
    <name evidence="2" type="ORF">NE646_14140</name>
</gene>
<dbReference type="Gene3D" id="2.60.40.1180">
    <property type="entry name" value="Golgi alpha-mannosidase II"/>
    <property type="match status" value="1"/>
</dbReference>
<feature type="domain" description="Alpha-amylase/branching enzyme C-terminal all beta" evidence="1">
    <location>
        <begin position="30"/>
        <end position="85"/>
    </location>
</feature>
<proteinExistence type="predicted"/>
<evidence type="ECO:0000313" key="2">
    <source>
        <dbReference type="EMBL" id="MCQ4950773.1"/>
    </source>
</evidence>
<evidence type="ECO:0000313" key="3">
    <source>
        <dbReference type="Proteomes" id="UP001205063"/>
    </source>
</evidence>
<accession>A0AAW5KJV1</accession>
<feature type="non-terminal residue" evidence="2">
    <location>
        <position position="1"/>
    </location>
</feature>
<reference evidence="2" key="1">
    <citation type="submission" date="2022-06" db="EMBL/GenBank/DDBJ databases">
        <title>Isolation of gut microbiota from human fecal samples.</title>
        <authorList>
            <person name="Pamer E.G."/>
            <person name="Barat B."/>
            <person name="Waligurski E."/>
            <person name="Medina S."/>
            <person name="Paddock L."/>
            <person name="Mostad J."/>
        </authorList>
    </citation>
    <scope>NUCLEOTIDE SEQUENCE</scope>
    <source>
        <strain evidence="2">DFI.7.96</strain>
    </source>
</reference>
<dbReference type="Pfam" id="PF02806">
    <property type="entry name" value="Alpha-amylase_C"/>
    <property type="match status" value="1"/>
</dbReference>
<dbReference type="InterPro" id="IPR006048">
    <property type="entry name" value="A-amylase/branching_C"/>
</dbReference>
<organism evidence="2 3">
    <name type="scientific">Bittarella massiliensis</name>
    <name type="common">ex Durand et al. 2017</name>
    <dbReference type="NCBI Taxonomy" id="1720313"/>
    <lineage>
        <taxon>Bacteria</taxon>
        <taxon>Bacillati</taxon>
        <taxon>Bacillota</taxon>
        <taxon>Clostridia</taxon>
        <taxon>Eubacteriales</taxon>
        <taxon>Oscillospiraceae</taxon>
        <taxon>Bittarella (ex Durand et al. 2017)</taxon>
    </lineage>
</organism>
<dbReference type="SUPFAM" id="SSF51011">
    <property type="entry name" value="Glycosyl hydrolase domain"/>
    <property type="match status" value="1"/>
</dbReference>